<dbReference type="GO" id="GO:0003924">
    <property type="term" value="F:GTPase activity"/>
    <property type="evidence" value="ECO:0007669"/>
    <property type="project" value="InterPro"/>
</dbReference>
<dbReference type="Pfam" id="PF22042">
    <property type="entry name" value="EF-G_D2"/>
    <property type="match status" value="1"/>
</dbReference>
<evidence type="ECO:0000259" key="6">
    <source>
        <dbReference type="PROSITE" id="PS51722"/>
    </source>
</evidence>
<dbReference type="Pfam" id="PF11987">
    <property type="entry name" value="IF-2"/>
    <property type="match status" value="1"/>
</dbReference>
<dbReference type="InterPro" id="IPR009000">
    <property type="entry name" value="Transl_B-barrel_sf"/>
</dbReference>
<dbReference type="PANTHER" id="PTHR43381">
    <property type="entry name" value="TRANSLATION INITIATION FACTOR IF-2-RELATED"/>
    <property type="match status" value="1"/>
</dbReference>
<dbReference type="PANTHER" id="PTHR43381:SF20">
    <property type="entry name" value="TRANSLATION INITIATION FACTOR IF-2, MITOCHONDRIAL"/>
    <property type="match status" value="1"/>
</dbReference>
<dbReference type="SUPFAM" id="SSF52540">
    <property type="entry name" value="P-loop containing nucleoside triphosphate hydrolases"/>
    <property type="match status" value="1"/>
</dbReference>
<dbReference type="Gene3D" id="2.40.30.10">
    <property type="entry name" value="Translation factors"/>
    <property type="match status" value="2"/>
</dbReference>
<reference evidence="7" key="1">
    <citation type="journal article" date="2024" name="Gigascience">
        <title>Chromosome-level genome of the poultry shaft louse Menopon gallinae provides insight into the host-switching and adaptive evolution of parasitic lice.</title>
        <authorList>
            <person name="Xu Y."/>
            <person name="Ma L."/>
            <person name="Liu S."/>
            <person name="Liang Y."/>
            <person name="Liu Q."/>
            <person name="He Z."/>
            <person name="Tian L."/>
            <person name="Duan Y."/>
            <person name="Cai W."/>
            <person name="Li H."/>
            <person name="Song F."/>
        </authorList>
    </citation>
    <scope>NUCLEOTIDE SEQUENCE</scope>
    <source>
        <strain evidence="7">Cailab_2023a</strain>
    </source>
</reference>
<dbReference type="PROSITE" id="PS51722">
    <property type="entry name" value="G_TR_2"/>
    <property type="match status" value="1"/>
</dbReference>
<dbReference type="GO" id="GO:0005737">
    <property type="term" value="C:cytoplasm"/>
    <property type="evidence" value="ECO:0007669"/>
    <property type="project" value="TreeGrafter"/>
</dbReference>
<keyword evidence="5" id="KW-0342">GTP-binding</keyword>
<accession>A0AAW2HHG9</accession>
<dbReference type="InterPro" id="IPR027417">
    <property type="entry name" value="P-loop_NTPase"/>
</dbReference>
<organism evidence="7">
    <name type="scientific">Menopon gallinae</name>
    <name type="common">poultry shaft louse</name>
    <dbReference type="NCBI Taxonomy" id="328185"/>
    <lineage>
        <taxon>Eukaryota</taxon>
        <taxon>Metazoa</taxon>
        <taxon>Ecdysozoa</taxon>
        <taxon>Arthropoda</taxon>
        <taxon>Hexapoda</taxon>
        <taxon>Insecta</taxon>
        <taxon>Pterygota</taxon>
        <taxon>Neoptera</taxon>
        <taxon>Paraneoptera</taxon>
        <taxon>Psocodea</taxon>
        <taxon>Troctomorpha</taxon>
        <taxon>Phthiraptera</taxon>
        <taxon>Amblycera</taxon>
        <taxon>Menoponidae</taxon>
        <taxon>Menopon</taxon>
    </lineage>
</organism>
<dbReference type="AlphaFoldDB" id="A0AAW2HHG9"/>
<dbReference type="InterPro" id="IPR015760">
    <property type="entry name" value="TIF_IF2"/>
</dbReference>
<dbReference type="SUPFAM" id="SSF52156">
    <property type="entry name" value="Initiation factor IF2/eIF5b, domain 3"/>
    <property type="match status" value="1"/>
</dbReference>
<dbReference type="FunFam" id="3.40.50.10050:FF:000001">
    <property type="entry name" value="Translation initiation factor IF-2"/>
    <property type="match status" value="1"/>
</dbReference>
<comment type="caution">
    <text evidence="7">The sequence shown here is derived from an EMBL/GenBank/DDBJ whole genome shotgun (WGS) entry which is preliminary data.</text>
</comment>
<evidence type="ECO:0000256" key="4">
    <source>
        <dbReference type="ARBA" id="ARBA00022917"/>
    </source>
</evidence>
<protein>
    <recommendedName>
        <fullName evidence="6">Tr-type G domain-containing protein</fullName>
    </recommendedName>
</protein>
<dbReference type="EMBL" id="JARGDH010000004">
    <property type="protein sequence ID" value="KAL0269224.1"/>
    <property type="molecule type" value="Genomic_DNA"/>
</dbReference>
<evidence type="ECO:0000256" key="1">
    <source>
        <dbReference type="ARBA" id="ARBA00007733"/>
    </source>
</evidence>
<evidence type="ECO:0000256" key="2">
    <source>
        <dbReference type="ARBA" id="ARBA00022540"/>
    </source>
</evidence>
<dbReference type="CDD" id="cd01887">
    <property type="entry name" value="IF2_eIF5B"/>
    <property type="match status" value="1"/>
</dbReference>
<dbReference type="InterPro" id="IPR005225">
    <property type="entry name" value="Small_GTP-bd"/>
</dbReference>
<dbReference type="GO" id="GO:0005525">
    <property type="term" value="F:GTP binding"/>
    <property type="evidence" value="ECO:0007669"/>
    <property type="project" value="UniProtKB-KW"/>
</dbReference>
<dbReference type="EMBL" id="JARGDH010000004">
    <property type="protein sequence ID" value="KAL0269223.1"/>
    <property type="molecule type" value="Genomic_DNA"/>
</dbReference>
<dbReference type="Pfam" id="PF00009">
    <property type="entry name" value="GTP_EFTU"/>
    <property type="match status" value="1"/>
</dbReference>
<dbReference type="InterPro" id="IPR053905">
    <property type="entry name" value="EF-G-like_DII"/>
</dbReference>
<dbReference type="SUPFAM" id="SSF50447">
    <property type="entry name" value="Translation proteins"/>
    <property type="match status" value="2"/>
</dbReference>
<evidence type="ECO:0000256" key="5">
    <source>
        <dbReference type="ARBA" id="ARBA00023134"/>
    </source>
</evidence>
<name>A0AAW2HHG9_9NEOP</name>
<feature type="domain" description="Tr-type G" evidence="6">
    <location>
        <begin position="145"/>
        <end position="315"/>
    </location>
</feature>
<dbReference type="InterPro" id="IPR036925">
    <property type="entry name" value="TIF_IF2_dom3_sf"/>
</dbReference>
<dbReference type="InterPro" id="IPR000795">
    <property type="entry name" value="T_Tr_GTP-bd_dom"/>
</dbReference>
<proteinExistence type="inferred from homology"/>
<dbReference type="Gene3D" id="3.40.50.300">
    <property type="entry name" value="P-loop containing nucleotide triphosphate hydrolases"/>
    <property type="match status" value="1"/>
</dbReference>
<keyword evidence="2" id="KW-0396">Initiation factor</keyword>
<dbReference type="CDD" id="cd03692">
    <property type="entry name" value="mtIF2_IVc"/>
    <property type="match status" value="1"/>
</dbReference>
<gene>
    <name evidence="7" type="ORF">PYX00_007028</name>
</gene>
<keyword evidence="3" id="KW-0547">Nucleotide-binding</keyword>
<sequence>MSLTFPLLCNTLKYSRNLSAASRKWYHSTSVVFKWPKNLRQEKLQEVKGTAIKIWKDMTIWDLTRIMRKDKNYLDSVIKPALGKEIDGLTQKINNLNSIKAFLRSEGFTWRVTNNPPTLFYKIDENLSEAPKILPKKIVSENEVERPPIVTIMGHVDHGKTTLLDALRNSNIVEKEFGGITQHIGAFSVQLHNGKSVTFIDTPGHAAFSSMRNRGAEVTDIIILIVAADDGIMEQTIESIKMAQNFAVPIVVAVNKIDKVSGDLTKIKHDLLSAGVQAEDLGGDVQIVPISALKRKNLDLLIEAILIQADLLALTSDPSAPVEGIIIESSIGPRGKQATVLVKRGTLRPKALLLAGKALAVVRAMFDENGLQLDEVKLSQPAQVIGWKDLPHAGDVVVEIDSRREAKSIIREGKKHETKKKNLDDYIVIQERAIQSYGEFVEKKKEIIRSKAAGDIEQLKEIYRRKRKEESEELLRLNIIVKGDVDGSIDAILDVIGTYDCDDQCKLDIVHSGVGPVTEKDIDLASTFNAIIFCFNVPCPKDLKEMIISNNIKIRFHNVIYHFIDDLKSHINEKLPQSEEEEIIGSGQVLEHFTVNEKNKKTSVAGCICEIGEFKRDGFFRVIRSENVIYDGLADSMKHFKNEVNTIKKDSQCGIMFKQFQFEFKTGDKIICYKKKKINQTSKWNPGF</sequence>
<dbReference type="FunFam" id="2.40.30.10:FF:000008">
    <property type="entry name" value="Translation initiation factor IF-2"/>
    <property type="match status" value="1"/>
</dbReference>
<dbReference type="NCBIfam" id="TIGR00231">
    <property type="entry name" value="small_GTP"/>
    <property type="match status" value="1"/>
</dbReference>
<dbReference type="InterPro" id="IPR023115">
    <property type="entry name" value="TIF_IF2_dom3"/>
</dbReference>
<evidence type="ECO:0000313" key="7">
    <source>
        <dbReference type="EMBL" id="KAL0269224.1"/>
    </source>
</evidence>
<dbReference type="GO" id="GO:0003743">
    <property type="term" value="F:translation initiation factor activity"/>
    <property type="evidence" value="ECO:0007669"/>
    <property type="project" value="UniProtKB-KW"/>
</dbReference>
<comment type="similarity">
    <text evidence="1">Belongs to the TRAFAC class translation factor GTPase superfamily. Classic translation factor GTPase family. IF-2 subfamily.</text>
</comment>
<evidence type="ECO:0000256" key="3">
    <source>
        <dbReference type="ARBA" id="ARBA00022741"/>
    </source>
</evidence>
<keyword evidence="4" id="KW-0648">Protein biosynthesis</keyword>
<dbReference type="FunFam" id="3.40.50.300:FF:000019">
    <property type="entry name" value="Translation initiation factor IF-2"/>
    <property type="match status" value="1"/>
</dbReference>
<dbReference type="Gene3D" id="3.40.50.10050">
    <property type="entry name" value="Translation initiation factor IF- 2, domain 3"/>
    <property type="match status" value="1"/>
</dbReference>